<dbReference type="SMART" id="SM00257">
    <property type="entry name" value="LysM"/>
    <property type="match status" value="3"/>
</dbReference>
<evidence type="ECO:0000313" key="5">
    <source>
        <dbReference type="Proteomes" id="UP000298390"/>
    </source>
</evidence>
<dbReference type="InterPro" id="IPR036779">
    <property type="entry name" value="LysM_dom_sf"/>
</dbReference>
<dbReference type="CDD" id="cd00118">
    <property type="entry name" value="LysM"/>
    <property type="match status" value="2"/>
</dbReference>
<evidence type="ECO:0000256" key="1">
    <source>
        <dbReference type="ARBA" id="ARBA00022669"/>
    </source>
</evidence>
<reference evidence="4 5" key="1">
    <citation type="submission" date="2019-01" db="EMBL/GenBank/DDBJ databases">
        <title>Genome sequencing of the rare red list fungi Fomitopsis rosea.</title>
        <authorList>
            <person name="Buettner E."/>
            <person name="Kellner H."/>
        </authorList>
    </citation>
    <scope>NUCLEOTIDE SEQUENCE [LARGE SCALE GENOMIC DNA]</scope>
    <source>
        <strain evidence="4 5">DSM 105464</strain>
    </source>
</reference>
<keyword evidence="1" id="KW-0147">Chitin-binding</keyword>
<proteinExistence type="predicted"/>
<evidence type="ECO:0000256" key="2">
    <source>
        <dbReference type="ARBA" id="ARBA00023026"/>
    </source>
</evidence>
<dbReference type="PROSITE" id="PS51782">
    <property type="entry name" value="LYSM"/>
    <property type="match status" value="2"/>
</dbReference>
<comment type="caution">
    <text evidence="4">The sequence shown here is derived from an EMBL/GenBank/DDBJ whole genome shotgun (WGS) entry which is preliminary data.</text>
</comment>
<dbReference type="PANTHER" id="PTHR34997">
    <property type="entry name" value="AM15"/>
    <property type="match status" value="1"/>
</dbReference>
<dbReference type="PANTHER" id="PTHR34997:SF1">
    <property type="entry name" value="PEPTIDOGLYCAN-BINDING LYSIN DOMAIN"/>
    <property type="match status" value="1"/>
</dbReference>
<keyword evidence="2" id="KW-0843">Virulence</keyword>
<evidence type="ECO:0000259" key="3">
    <source>
        <dbReference type="PROSITE" id="PS51782"/>
    </source>
</evidence>
<dbReference type="InterPro" id="IPR018392">
    <property type="entry name" value="LysM"/>
</dbReference>
<protein>
    <recommendedName>
        <fullName evidence="3">LysM domain-containing protein</fullName>
    </recommendedName>
</protein>
<gene>
    <name evidence="4" type="ORF">EVJ58_g10948</name>
</gene>
<dbReference type="EMBL" id="SEKV01001416">
    <property type="protein sequence ID" value="TFY50660.1"/>
    <property type="molecule type" value="Genomic_DNA"/>
</dbReference>
<dbReference type="Gene3D" id="3.10.350.10">
    <property type="entry name" value="LysM domain"/>
    <property type="match status" value="4"/>
</dbReference>
<sequence>NHNSDHDRTAEPDANYRGTCPFPNGTGIYAELWQVVGVVAPEVPAMLTTIASIVIANGITLADFLRINPESNDTLDSIASEVGLNTSVLVTWNPQLESTAPVANTSICVVFPMGNYTLYNATRPSNADSESTPDCAEWYTVVSGDGCASIEAEFGLTSAQFLELNPGVGADCTTLQLGVSYCVLSIYPPSTSTGPPSNLAAGSFTNSNISFSDLLRWNPELDTACETIELDEAYCVGGGGDACPKLYTVASGDYCSLIETNEDITAAELQALNPWLDSNCDLEVGQVLCVGPSTSPTQTTTMTMTTSATMTSTSAVATPTNIASGSWTNCTAYCAYLPIYLWMYYLTVPPDTVQSGDSCTAIDEK</sequence>
<feature type="non-terminal residue" evidence="4">
    <location>
        <position position="1"/>
    </location>
</feature>
<dbReference type="GO" id="GO:0008061">
    <property type="term" value="F:chitin binding"/>
    <property type="evidence" value="ECO:0007669"/>
    <property type="project" value="UniProtKB-KW"/>
</dbReference>
<dbReference type="STRING" id="34475.A0A4Y9XKY0"/>
<dbReference type="InterPro" id="IPR052210">
    <property type="entry name" value="LysM1-like"/>
</dbReference>
<name>A0A4Y9XKY0_9APHY</name>
<dbReference type="AlphaFoldDB" id="A0A4Y9XKY0"/>
<dbReference type="SUPFAM" id="SSF54106">
    <property type="entry name" value="LysM domain"/>
    <property type="match status" value="2"/>
</dbReference>
<accession>A0A4Y9XKY0</accession>
<evidence type="ECO:0000313" key="4">
    <source>
        <dbReference type="EMBL" id="TFY50660.1"/>
    </source>
</evidence>
<feature type="domain" description="LysM" evidence="3">
    <location>
        <begin position="137"/>
        <end position="183"/>
    </location>
</feature>
<feature type="domain" description="LysM" evidence="3">
    <location>
        <begin position="245"/>
        <end position="290"/>
    </location>
</feature>
<dbReference type="Pfam" id="PF01476">
    <property type="entry name" value="LysM"/>
    <property type="match status" value="3"/>
</dbReference>
<dbReference type="Proteomes" id="UP000298390">
    <property type="component" value="Unassembled WGS sequence"/>
</dbReference>
<organism evidence="4 5">
    <name type="scientific">Rhodofomes roseus</name>
    <dbReference type="NCBI Taxonomy" id="34475"/>
    <lineage>
        <taxon>Eukaryota</taxon>
        <taxon>Fungi</taxon>
        <taxon>Dikarya</taxon>
        <taxon>Basidiomycota</taxon>
        <taxon>Agaricomycotina</taxon>
        <taxon>Agaricomycetes</taxon>
        <taxon>Polyporales</taxon>
        <taxon>Rhodofomes</taxon>
    </lineage>
</organism>